<keyword evidence="1" id="KW-1133">Transmembrane helix</keyword>
<dbReference type="RefSeq" id="WP_309948208.1">
    <property type="nucleotide sequence ID" value="NZ_JAVDQY010000007.1"/>
</dbReference>
<reference evidence="2" key="1">
    <citation type="submission" date="2023-07" db="EMBL/GenBank/DDBJ databases">
        <title>Sorghum-associated microbial communities from plants grown in Nebraska, USA.</title>
        <authorList>
            <person name="Schachtman D."/>
        </authorList>
    </citation>
    <scope>NUCLEOTIDE SEQUENCE</scope>
    <source>
        <strain evidence="2">DS2360</strain>
    </source>
</reference>
<name>A0AAE3YEI9_9FLAO</name>
<feature type="transmembrane region" description="Helical" evidence="1">
    <location>
        <begin position="307"/>
        <end position="328"/>
    </location>
</feature>
<dbReference type="EMBL" id="JAVDQY010000007">
    <property type="protein sequence ID" value="MDR6528997.1"/>
    <property type="molecule type" value="Genomic_DNA"/>
</dbReference>
<dbReference type="Proteomes" id="UP001184861">
    <property type="component" value="Unassembled WGS sequence"/>
</dbReference>
<gene>
    <name evidence="2" type="ORF">J2787_004438</name>
</gene>
<protein>
    <submittedName>
        <fullName evidence="2">Uncharacterized protein</fullName>
    </submittedName>
</protein>
<evidence type="ECO:0000313" key="3">
    <source>
        <dbReference type="Proteomes" id="UP001184861"/>
    </source>
</evidence>
<proteinExistence type="predicted"/>
<dbReference type="AlphaFoldDB" id="A0AAE3YEI9"/>
<comment type="caution">
    <text evidence="2">The sequence shown here is derived from an EMBL/GenBank/DDBJ whole genome shotgun (WGS) entry which is preliminary data.</text>
</comment>
<keyword evidence="1" id="KW-0812">Transmembrane</keyword>
<keyword evidence="1" id="KW-0472">Membrane</keyword>
<evidence type="ECO:0000313" key="2">
    <source>
        <dbReference type="EMBL" id="MDR6528997.1"/>
    </source>
</evidence>
<accession>A0AAE3YEI9</accession>
<organism evidence="2 3">
    <name type="scientific">Chryseobacterium rhizosphaerae</name>
    <dbReference type="NCBI Taxonomy" id="395937"/>
    <lineage>
        <taxon>Bacteria</taxon>
        <taxon>Pseudomonadati</taxon>
        <taxon>Bacteroidota</taxon>
        <taxon>Flavobacteriia</taxon>
        <taxon>Flavobacteriales</taxon>
        <taxon>Weeksellaceae</taxon>
        <taxon>Chryseobacterium group</taxon>
        <taxon>Chryseobacterium</taxon>
    </lineage>
</organism>
<evidence type="ECO:0000256" key="1">
    <source>
        <dbReference type="SAM" id="Phobius"/>
    </source>
</evidence>
<sequence>MKRLIMKNYFSRVLMVVTLFLTSILSAQKRTEDFTISLPTKKVDKSYYKTIKLIDRRTDTTSLGIVQQGLLNAKARVVSASSLSSQFQNVLNGINGENTEDGTLVLYLKQLYFAELTAKLSEHGYCYFQAFLFSKNDDGTYSLIDQSDKVIDHRATDVTKETLQKGSEMLIDFISTNAAKKPETTHHYTYEQVKNFDDTAKESIRFYSSSPLKDGVYKDYNSLKNQQPDQEISNVKFYGNAPKIVRIYETADGKEKEIKKDDIYAVVYKGEPYLYLSIENLFTRAEKRDNDYYFIGKIRSDPNRGSMMVTGAAFFGAIGVLIMTNPAYPFEMKINYFNGGFIPVKEIQNKSY</sequence>